<dbReference type="EMBL" id="BTSX01000002">
    <property type="protein sequence ID" value="GMS83104.1"/>
    <property type="molecule type" value="Genomic_DNA"/>
</dbReference>
<gene>
    <name evidence="1" type="ORF">PENTCL1PPCAC_5279</name>
</gene>
<dbReference type="Proteomes" id="UP001432027">
    <property type="component" value="Unassembled WGS sequence"/>
</dbReference>
<keyword evidence="2" id="KW-1185">Reference proteome</keyword>
<reference evidence="1" key="1">
    <citation type="submission" date="2023-10" db="EMBL/GenBank/DDBJ databases">
        <title>Genome assembly of Pristionchus species.</title>
        <authorList>
            <person name="Yoshida K."/>
            <person name="Sommer R.J."/>
        </authorList>
    </citation>
    <scope>NUCLEOTIDE SEQUENCE</scope>
    <source>
        <strain evidence="1">RS0144</strain>
    </source>
</reference>
<evidence type="ECO:0000313" key="1">
    <source>
        <dbReference type="EMBL" id="GMS83104.1"/>
    </source>
</evidence>
<accession>A0AAV5SJM0</accession>
<comment type="caution">
    <text evidence="1">The sequence shown here is derived from an EMBL/GenBank/DDBJ whole genome shotgun (WGS) entry which is preliminary data.</text>
</comment>
<sequence length="88" mass="10080">YSKRFHSKLVCGECKLKGSKENESEVPSLLWLDIYAQCKNCIRITSFSPRSAHGSSFGMAPRREEEDFRHLDTVTGLTCLSSRHVFLR</sequence>
<name>A0AAV5SJM0_9BILA</name>
<proteinExistence type="predicted"/>
<protein>
    <submittedName>
        <fullName evidence="1">Uncharacterized protein</fullName>
    </submittedName>
</protein>
<evidence type="ECO:0000313" key="2">
    <source>
        <dbReference type="Proteomes" id="UP001432027"/>
    </source>
</evidence>
<dbReference type="AlphaFoldDB" id="A0AAV5SJM0"/>
<organism evidence="1 2">
    <name type="scientific">Pristionchus entomophagus</name>
    <dbReference type="NCBI Taxonomy" id="358040"/>
    <lineage>
        <taxon>Eukaryota</taxon>
        <taxon>Metazoa</taxon>
        <taxon>Ecdysozoa</taxon>
        <taxon>Nematoda</taxon>
        <taxon>Chromadorea</taxon>
        <taxon>Rhabditida</taxon>
        <taxon>Rhabditina</taxon>
        <taxon>Diplogasteromorpha</taxon>
        <taxon>Diplogasteroidea</taxon>
        <taxon>Neodiplogasteridae</taxon>
        <taxon>Pristionchus</taxon>
    </lineage>
</organism>
<feature type="non-terminal residue" evidence="1">
    <location>
        <position position="1"/>
    </location>
</feature>